<reference evidence="10" key="3">
    <citation type="submission" date="2018-04" db="EMBL/GenBank/DDBJ databases">
        <authorList>
            <person name="Sheh A."/>
            <person name="Shen Z."/>
            <person name="Mannion A.J."/>
            <person name="Fox J.G."/>
        </authorList>
    </citation>
    <scope>NUCLEOTIDE SEQUENCE</scope>
    <source>
        <strain evidence="10">MIT 97-6194</strain>
    </source>
</reference>
<evidence type="ECO:0000256" key="3">
    <source>
        <dbReference type="ARBA" id="ARBA00022676"/>
    </source>
</evidence>
<dbReference type="InterPro" id="IPR041525">
    <property type="entry name" value="N/Namide_PRibTrfase"/>
</dbReference>
<dbReference type="PANTHER" id="PTHR43816">
    <property type="entry name" value="NICOTINAMIDE PHOSPHORIBOSYLTRANSFERASE"/>
    <property type="match status" value="1"/>
</dbReference>
<gene>
    <name evidence="9" type="ORF">DCO61_00450</name>
    <name evidence="10" type="ORF">LS64_000715</name>
</gene>
<dbReference type="EC" id="2.4.2.12" evidence="6"/>
<sequence length="480" mass="55041">MLQNEYPKLLFISDCYKYTHAAMYRDDVEEVYSLLYCRKPRMDLSPLNGHIVAFGMRQAIAKLQNLYNEFINTDKNIVKKALDFLYSDFMKLDKAQKVYDFLLQKWLDLPPKMPVIFKVVPEATFIHNDSPIISIMCVEKKHCWFVNFIETYLNSELWKSCFIATKAALFKRIEFDCLGYYLDSSYNFHDFSARGMNGIQDCYTSSVGHLLFFSGTDSIMGLKNVLDNYGGALQNVTRNLGSIPASEHSVMCLGGQSNELETFKYIMQEFPTSPVSIVADTWNLWDIIDKLRFDIDAYNMIINREKPVILRPDSGDPFLILTGNDSANDSREKKGVIRLVNEYFGFDKVKIIYGDAITTDRAREIYRWCKDNGFNPTHFLCLGVGSYAYNSGIRDDVGLVTKMTWAKINGKSTHLIKSPITGKDKISLSGKVGIKKNSREVVQYMDYELENDLLNTDLSLQNLDSIRQNAKDEFLRAIAL</sequence>
<dbReference type="RefSeq" id="WP_034570129.1">
    <property type="nucleotide sequence ID" value="NZ_JRMP02000001.1"/>
</dbReference>
<name>A0A347VQV8_9HELI</name>
<dbReference type="EMBL" id="QBIU01000001">
    <property type="protein sequence ID" value="MWV68540.1"/>
    <property type="molecule type" value="Genomic_DNA"/>
</dbReference>
<keyword evidence="2" id="KW-0662">Pyridine nucleotide biosynthesis</keyword>
<proteinExistence type="inferred from homology"/>
<evidence type="ECO:0000256" key="2">
    <source>
        <dbReference type="ARBA" id="ARBA00022642"/>
    </source>
</evidence>
<evidence type="ECO:0000313" key="9">
    <source>
        <dbReference type="EMBL" id="MWV68540.1"/>
    </source>
</evidence>
<accession>A0A347VQV8</accession>
<keyword evidence="4 10" id="KW-0808">Transferase</keyword>
<dbReference type="InterPro" id="IPR036068">
    <property type="entry name" value="Nicotinate_pribotase-like_C"/>
</dbReference>
<dbReference type="AlphaFoldDB" id="A0A347VQV8"/>
<dbReference type="Proteomes" id="UP000477070">
    <property type="component" value="Unassembled WGS sequence"/>
</dbReference>
<dbReference type="Proteomes" id="UP000029714">
    <property type="component" value="Unassembled WGS sequence"/>
</dbReference>
<dbReference type="PANTHER" id="PTHR43816:SF1">
    <property type="entry name" value="NICOTINAMIDE PHOSPHORIBOSYLTRANSFERASE"/>
    <property type="match status" value="1"/>
</dbReference>
<dbReference type="Gene3D" id="3.20.20.70">
    <property type="entry name" value="Aldolase class I"/>
    <property type="match status" value="1"/>
</dbReference>
<evidence type="ECO:0000259" key="8">
    <source>
        <dbReference type="Pfam" id="PF04095"/>
    </source>
</evidence>
<reference evidence="9 12" key="4">
    <citation type="submission" date="2019-12" db="EMBL/GenBank/DDBJ databases">
        <title>Multi-Generational Helicobacter saguini Isolates.</title>
        <authorList>
            <person name="Mannion A."/>
            <person name="Shen Z."/>
            <person name="Fox J.G."/>
        </authorList>
    </citation>
    <scope>NUCLEOTIDE SEQUENCE [LARGE SCALE GENOMIC DNA]</scope>
    <source>
        <strain evidence="9">16-048</strain>
        <strain evidence="12">16-048 (F4)</strain>
    </source>
</reference>
<keyword evidence="3 10" id="KW-0328">Glycosyltransferase</keyword>
<evidence type="ECO:0000256" key="4">
    <source>
        <dbReference type="ARBA" id="ARBA00022679"/>
    </source>
</evidence>
<dbReference type="EMBL" id="JRMP02000001">
    <property type="protein sequence ID" value="TLD95919.1"/>
    <property type="molecule type" value="Genomic_DNA"/>
</dbReference>
<protein>
    <recommendedName>
        <fullName evidence="7">Nicotinamide phosphoribosyltransferase</fullName>
        <ecNumber evidence="6">2.4.2.12</ecNumber>
    </recommendedName>
</protein>
<reference evidence="10 11" key="2">
    <citation type="journal article" date="2016" name="Infect. Immun.">
        <title>Helicobacter saguini, a Novel Helicobacter Isolated from Cotton-Top Tamarins with Ulcerative Colitis, Has Proinflammatory Properties and Induces Typhlocolitis and Dysplasia in Gnotobiotic IL-10-/- Mice.</title>
        <authorList>
            <person name="Shen Z."/>
            <person name="Mannion A."/>
            <person name="Whary M.T."/>
            <person name="Muthupalani S."/>
            <person name="Sheh A."/>
            <person name="Feng Y."/>
            <person name="Gong G."/>
            <person name="Vandamme P."/>
            <person name="Holcombe H.R."/>
            <person name="Paster B.J."/>
            <person name="Fox J.G."/>
        </authorList>
    </citation>
    <scope>NUCLEOTIDE SEQUENCE [LARGE SCALE GENOMIC DNA]</scope>
    <source>
        <strain evidence="10 11">MIT 97-6194</strain>
    </source>
</reference>
<comment type="pathway">
    <text evidence="5">Cofactor biosynthesis; NAD(+) biosynthesis; nicotinamide D-ribonucleotide from 5-phospho-alpha-D-ribose 1-diphosphate and nicotinamide: step 1/1.</text>
</comment>
<dbReference type="Pfam" id="PF04095">
    <property type="entry name" value="NAPRTase"/>
    <property type="match status" value="1"/>
</dbReference>
<evidence type="ECO:0000256" key="7">
    <source>
        <dbReference type="ARBA" id="ARBA00035036"/>
    </source>
</evidence>
<keyword evidence="11" id="KW-1185">Reference proteome</keyword>
<dbReference type="InterPro" id="IPR016471">
    <property type="entry name" value="Nicotinamide_PRibTrfase"/>
</dbReference>
<feature type="domain" description="Nicotinate/nicotinamide phosphoribosyltransferase" evidence="8">
    <location>
        <begin position="187"/>
        <end position="432"/>
    </location>
</feature>
<dbReference type="STRING" id="1548018.LS64_02420"/>
<evidence type="ECO:0000256" key="5">
    <source>
        <dbReference type="ARBA" id="ARBA00035007"/>
    </source>
</evidence>
<comment type="caution">
    <text evidence="10">The sequence shown here is derived from an EMBL/GenBank/DDBJ whole genome shotgun (WGS) entry which is preliminary data.</text>
</comment>
<dbReference type="OrthoDB" id="394882at2"/>
<evidence type="ECO:0000313" key="10">
    <source>
        <dbReference type="EMBL" id="TLD95919.1"/>
    </source>
</evidence>
<evidence type="ECO:0000256" key="6">
    <source>
        <dbReference type="ARBA" id="ARBA00035024"/>
    </source>
</evidence>
<comment type="similarity">
    <text evidence="1">Belongs to the NAPRTase family.</text>
</comment>
<evidence type="ECO:0000313" key="11">
    <source>
        <dbReference type="Proteomes" id="UP000029714"/>
    </source>
</evidence>
<dbReference type="InterPro" id="IPR013785">
    <property type="entry name" value="Aldolase_TIM"/>
</dbReference>
<dbReference type="SUPFAM" id="SSF51690">
    <property type="entry name" value="Nicotinate/Quinolinate PRTase C-terminal domain-like"/>
    <property type="match status" value="1"/>
</dbReference>
<evidence type="ECO:0000256" key="1">
    <source>
        <dbReference type="ARBA" id="ARBA00010897"/>
    </source>
</evidence>
<organism evidence="10 11">
    <name type="scientific">Helicobacter saguini</name>
    <dbReference type="NCBI Taxonomy" id="1548018"/>
    <lineage>
        <taxon>Bacteria</taxon>
        <taxon>Pseudomonadati</taxon>
        <taxon>Campylobacterota</taxon>
        <taxon>Epsilonproteobacteria</taxon>
        <taxon>Campylobacterales</taxon>
        <taxon>Helicobacteraceae</taxon>
        <taxon>Helicobacter</taxon>
    </lineage>
</organism>
<evidence type="ECO:0000313" key="12">
    <source>
        <dbReference type="Proteomes" id="UP000477070"/>
    </source>
</evidence>
<dbReference type="GO" id="GO:0047280">
    <property type="term" value="F:nicotinamide phosphoribosyltransferase activity"/>
    <property type="evidence" value="ECO:0007669"/>
    <property type="project" value="UniProtKB-EC"/>
</dbReference>
<reference evidence="10 11" key="1">
    <citation type="journal article" date="2014" name="Genome Announc.">
        <title>Draft genome sequences of eight enterohepatic helicobacter species isolated from both laboratory and wild rodents.</title>
        <authorList>
            <person name="Sheh A."/>
            <person name="Shen Z."/>
            <person name="Fox J.G."/>
        </authorList>
    </citation>
    <scope>NUCLEOTIDE SEQUENCE [LARGE SCALE GENOMIC DNA]</scope>
    <source>
        <strain evidence="10 11">MIT 97-6194</strain>
    </source>
</reference>
<dbReference type="GO" id="GO:0009435">
    <property type="term" value="P:NAD+ biosynthetic process"/>
    <property type="evidence" value="ECO:0007669"/>
    <property type="project" value="InterPro"/>
</dbReference>